<evidence type="ECO:0008006" key="4">
    <source>
        <dbReference type="Google" id="ProtNLM"/>
    </source>
</evidence>
<organism evidence="2 3">
    <name type="scientific">Protopolystoma xenopodis</name>
    <dbReference type="NCBI Taxonomy" id="117903"/>
    <lineage>
        <taxon>Eukaryota</taxon>
        <taxon>Metazoa</taxon>
        <taxon>Spiralia</taxon>
        <taxon>Lophotrochozoa</taxon>
        <taxon>Platyhelminthes</taxon>
        <taxon>Monogenea</taxon>
        <taxon>Polyopisthocotylea</taxon>
        <taxon>Polystomatidea</taxon>
        <taxon>Polystomatidae</taxon>
        <taxon>Protopolystoma</taxon>
    </lineage>
</organism>
<name>A0A448XCT2_9PLAT</name>
<comment type="caution">
    <text evidence="2">The sequence shown here is derived from an EMBL/GenBank/DDBJ whole genome shotgun (WGS) entry which is preliminary data.</text>
</comment>
<evidence type="ECO:0000313" key="2">
    <source>
        <dbReference type="EMBL" id="VEL33809.1"/>
    </source>
</evidence>
<protein>
    <recommendedName>
        <fullName evidence="4">Secreted protein</fullName>
    </recommendedName>
</protein>
<dbReference type="EMBL" id="CAAALY010246437">
    <property type="protein sequence ID" value="VEL33809.1"/>
    <property type="molecule type" value="Genomic_DNA"/>
</dbReference>
<reference evidence="2" key="1">
    <citation type="submission" date="2018-11" db="EMBL/GenBank/DDBJ databases">
        <authorList>
            <consortium name="Pathogen Informatics"/>
        </authorList>
    </citation>
    <scope>NUCLEOTIDE SEQUENCE</scope>
</reference>
<keyword evidence="3" id="KW-1185">Reference proteome</keyword>
<gene>
    <name evidence="2" type="ORF">PXEA_LOCUS27249</name>
</gene>
<evidence type="ECO:0000313" key="3">
    <source>
        <dbReference type="Proteomes" id="UP000784294"/>
    </source>
</evidence>
<feature type="chain" id="PRO_5019302559" description="Secreted protein" evidence="1">
    <location>
        <begin position="30"/>
        <end position="80"/>
    </location>
</feature>
<sequence length="80" mass="8494">MARPNSKHSRLSLFSSCLVLSLLPSPPAGDGRPRRRLGRFNVSLYSGASAVGNEKASSASTSTFQCVHSGMGGPRQRLSF</sequence>
<dbReference type="AlphaFoldDB" id="A0A448XCT2"/>
<feature type="signal peptide" evidence="1">
    <location>
        <begin position="1"/>
        <end position="29"/>
    </location>
</feature>
<proteinExistence type="predicted"/>
<evidence type="ECO:0000256" key="1">
    <source>
        <dbReference type="SAM" id="SignalP"/>
    </source>
</evidence>
<keyword evidence="1" id="KW-0732">Signal</keyword>
<accession>A0A448XCT2</accession>
<dbReference type="Proteomes" id="UP000784294">
    <property type="component" value="Unassembled WGS sequence"/>
</dbReference>